<comment type="similarity">
    <text evidence="14">Belongs to the globin family.</text>
</comment>
<dbReference type="InterPro" id="IPR017938">
    <property type="entry name" value="Riboflavin_synthase-like_b-brl"/>
</dbReference>
<dbReference type="SUPFAM" id="SSF46458">
    <property type="entry name" value="Globin-like"/>
    <property type="match status" value="1"/>
</dbReference>
<keyword evidence="6" id="KW-0001">2Fe-2S</keyword>
<dbReference type="InterPro" id="IPR009050">
    <property type="entry name" value="Globin-like_sf"/>
</dbReference>
<organism evidence="17 18">
    <name type="scientific">Rhodococcus cercidiphylli</name>
    <dbReference type="NCBI Taxonomy" id="489916"/>
    <lineage>
        <taxon>Bacteria</taxon>
        <taxon>Bacillati</taxon>
        <taxon>Actinomycetota</taxon>
        <taxon>Actinomycetes</taxon>
        <taxon>Mycobacteriales</taxon>
        <taxon>Nocardiaceae</taxon>
        <taxon>Rhodococcus</taxon>
    </lineage>
</organism>
<dbReference type="SUPFAM" id="SSF52343">
    <property type="entry name" value="Ferredoxin reductase-like, C-terminal NADP-linked domain"/>
    <property type="match status" value="1"/>
</dbReference>
<evidence type="ECO:0000256" key="8">
    <source>
        <dbReference type="ARBA" id="ARBA00022857"/>
    </source>
</evidence>
<keyword evidence="11" id="KW-0520">NAD</keyword>
<evidence type="ECO:0000256" key="4">
    <source>
        <dbReference type="ARBA" id="ARBA00022617"/>
    </source>
</evidence>
<dbReference type="Proteomes" id="UP001185899">
    <property type="component" value="Unassembled WGS sequence"/>
</dbReference>
<dbReference type="InterPro" id="IPR039261">
    <property type="entry name" value="FNR_nucleotide-bd"/>
</dbReference>
<keyword evidence="4 14" id="KW-0349">Heme</keyword>
<dbReference type="Pfam" id="PF00175">
    <property type="entry name" value="NAD_binding_1"/>
    <property type="match status" value="1"/>
</dbReference>
<feature type="domain" description="FAD-binding FR-type" evidence="16">
    <location>
        <begin position="167"/>
        <end position="274"/>
    </location>
</feature>
<comment type="catalytic activity">
    <reaction evidence="12">
        <text>2 nitric oxide + NADH + 2 O2 = 2 nitrate + NAD(+) + H(+)</text>
        <dbReference type="Rhea" id="RHEA:19469"/>
        <dbReference type="ChEBI" id="CHEBI:15378"/>
        <dbReference type="ChEBI" id="CHEBI:15379"/>
        <dbReference type="ChEBI" id="CHEBI:16480"/>
        <dbReference type="ChEBI" id="CHEBI:17632"/>
        <dbReference type="ChEBI" id="CHEBI:57540"/>
        <dbReference type="ChEBI" id="CHEBI:57945"/>
        <dbReference type="EC" id="1.14.12.17"/>
    </reaction>
</comment>
<evidence type="ECO:0000256" key="12">
    <source>
        <dbReference type="ARBA" id="ARBA00048649"/>
    </source>
</evidence>
<keyword evidence="10" id="KW-0411">Iron-sulfur</keyword>
<evidence type="ECO:0000256" key="1">
    <source>
        <dbReference type="ARBA" id="ARBA00001970"/>
    </source>
</evidence>
<evidence type="ECO:0000259" key="15">
    <source>
        <dbReference type="PROSITE" id="PS01033"/>
    </source>
</evidence>
<dbReference type="InterPro" id="IPR001433">
    <property type="entry name" value="OxRdtase_FAD/NAD-bd"/>
</dbReference>
<dbReference type="Gene3D" id="2.40.30.10">
    <property type="entry name" value="Translation factors"/>
    <property type="match status" value="1"/>
</dbReference>
<protein>
    <recommendedName>
        <fullName evidence="3">nitric oxide dioxygenase</fullName>
        <ecNumber evidence="3">1.14.12.17</ecNumber>
    </recommendedName>
</protein>
<dbReference type="PROSITE" id="PS51384">
    <property type="entry name" value="FAD_FR"/>
    <property type="match status" value="1"/>
</dbReference>
<dbReference type="InterPro" id="IPR017927">
    <property type="entry name" value="FAD-bd_FR_type"/>
</dbReference>
<comment type="similarity">
    <text evidence="2">In the C-terminal section; belongs to the flavoprotein pyridine nucleotide cytochrome reductase family.</text>
</comment>
<evidence type="ECO:0000313" key="17">
    <source>
        <dbReference type="EMBL" id="MDV6231033.1"/>
    </source>
</evidence>
<dbReference type="Pfam" id="PF00970">
    <property type="entry name" value="FAD_binding_6"/>
    <property type="match status" value="1"/>
</dbReference>
<comment type="catalytic activity">
    <reaction evidence="13">
        <text>2 nitric oxide + NADPH + 2 O2 = 2 nitrate + NADP(+) + H(+)</text>
        <dbReference type="Rhea" id="RHEA:19465"/>
        <dbReference type="ChEBI" id="CHEBI:15378"/>
        <dbReference type="ChEBI" id="CHEBI:15379"/>
        <dbReference type="ChEBI" id="CHEBI:16480"/>
        <dbReference type="ChEBI" id="CHEBI:17632"/>
        <dbReference type="ChEBI" id="CHEBI:57783"/>
        <dbReference type="ChEBI" id="CHEBI:58349"/>
        <dbReference type="EC" id="1.14.12.17"/>
    </reaction>
</comment>
<dbReference type="CDD" id="cd06184">
    <property type="entry name" value="flavohem_like_fad_nad_binding"/>
    <property type="match status" value="1"/>
</dbReference>
<evidence type="ECO:0000259" key="16">
    <source>
        <dbReference type="PROSITE" id="PS51384"/>
    </source>
</evidence>
<accession>A0ABU4AXQ3</accession>
<keyword evidence="5 14" id="KW-0561">Oxygen transport</keyword>
<comment type="cofactor">
    <cofactor evidence="1">
        <name>heme b</name>
        <dbReference type="ChEBI" id="CHEBI:60344"/>
    </cofactor>
</comment>
<dbReference type="EMBL" id="JAWLKE010000004">
    <property type="protein sequence ID" value="MDV6231033.1"/>
    <property type="molecule type" value="Genomic_DNA"/>
</dbReference>
<keyword evidence="8" id="KW-0521">NADP</keyword>
<feature type="domain" description="Globin" evidence="15">
    <location>
        <begin position="16"/>
        <end position="155"/>
    </location>
</feature>
<evidence type="ECO:0000256" key="3">
    <source>
        <dbReference type="ARBA" id="ARBA00012229"/>
    </source>
</evidence>
<keyword evidence="7" id="KW-0479">Metal-binding</keyword>
<dbReference type="InterPro" id="IPR008333">
    <property type="entry name" value="Cbr1-like_FAD-bd_dom"/>
</dbReference>
<dbReference type="PANTHER" id="PTHR43396">
    <property type="entry name" value="FLAVOHEMOPROTEIN"/>
    <property type="match status" value="1"/>
</dbReference>
<evidence type="ECO:0000256" key="2">
    <source>
        <dbReference type="ARBA" id="ARBA00006401"/>
    </source>
</evidence>
<dbReference type="EC" id="1.14.12.17" evidence="3"/>
<dbReference type="PROSITE" id="PS01033">
    <property type="entry name" value="GLOBIN"/>
    <property type="match status" value="1"/>
</dbReference>
<reference evidence="17 18" key="1">
    <citation type="submission" date="2023-10" db="EMBL/GenBank/DDBJ databases">
        <title>Development of a sustainable strategy for remediation of hydrocarbon-contaminated territories based on the waste exchange concept.</title>
        <authorList>
            <person name="Krivoruchko A."/>
        </authorList>
    </citation>
    <scope>NUCLEOTIDE SEQUENCE [LARGE SCALE GENOMIC DNA]</scope>
    <source>
        <strain evidence="17 18">IEGM 1322</strain>
    </source>
</reference>
<sequence>MTLTAPPRPSSDTHPALSPAAEAVVRATAGVVAEHSETISARFYESMLGERPELWRLFNRANQETGEQSRALAASVVGYAVQLIDPDAPSFEPVLRRIAGKHITLGITPEQYTLVGRHLLGAVADILGAAVTPAVAAAWDEVYWLFATQLIATEARLYAAADIDPHNPLRPYRVMRRTQESPGTVSLVLEPADGAPLPALAAGQYVTVFVDLADGTRQPRQYSVSSIASDTRLQITVAQVRNGPPGQVSTHLQEAVDVGDILEVSGPAGDFGVPTGEGPLLIATAGAGITTVLPLVEHLARTQPGRKLILAHADRSRADHALRQAIATAAEALDDVVDHAWYETVDADDSTSFTGLMNFDRIAFTADTHVLSCGPLPFLRAVRLAALQRGVPPERTSYEVFGPDLWSPVTVTE</sequence>
<evidence type="ECO:0000256" key="9">
    <source>
        <dbReference type="ARBA" id="ARBA00023004"/>
    </source>
</evidence>
<dbReference type="Gene3D" id="3.40.50.80">
    <property type="entry name" value="Nucleotide-binding domain of ferredoxin-NADP reductase (FNR) module"/>
    <property type="match status" value="1"/>
</dbReference>
<evidence type="ECO:0000256" key="13">
    <source>
        <dbReference type="ARBA" id="ARBA00049433"/>
    </source>
</evidence>
<dbReference type="InterPro" id="IPR012292">
    <property type="entry name" value="Globin/Proto"/>
</dbReference>
<proteinExistence type="inferred from homology"/>
<evidence type="ECO:0000256" key="5">
    <source>
        <dbReference type="ARBA" id="ARBA00022621"/>
    </source>
</evidence>
<evidence type="ECO:0000256" key="14">
    <source>
        <dbReference type="RuleBase" id="RU000356"/>
    </source>
</evidence>
<keyword evidence="9" id="KW-0408">Iron</keyword>
<evidence type="ECO:0000313" key="18">
    <source>
        <dbReference type="Proteomes" id="UP001185899"/>
    </source>
</evidence>
<evidence type="ECO:0000256" key="11">
    <source>
        <dbReference type="ARBA" id="ARBA00023027"/>
    </source>
</evidence>
<gene>
    <name evidence="17" type="ORF">R3P95_10780</name>
</gene>
<evidence type="ECO:0000256" key="6">
    <source>
        <dbReference type="ARBA" id="ARBA00022714"/>
    </source>
</evidence>
<dbReference type="RefSeq" id="WP_317548346.1">
    <property type="nucleotide sequence ID" value="NZ_JAWLKE010000004.1"/>
</dbReference>
<dbReference type="SUPFAM" id="SSF63380">
    <property type="entry name" value="Riboflavin synthase domain-like"/>
    <property type="match status" value="1"/>
</dbReference>
<dbReference type="Gene3D" id="1.10.490.10">
    <property type="entry name" value="Globins"/>
    <property type="match status" value="1"/>
</dbReference>
<name>A0ABU4AXQ3_9NOCA</name>
<dbReference type="PANTHER" id="PTHR43396:SF3">
    <property type="entry name" value="FLAVOHEMOPROTEIN"/>
    <property type="match status" value="1"/>
</dbReference>
<keyword evidence="14" id="KW-0813">Transport</keyword>
<dbReference type="InterPro" id="IPR000971">
    <property type="entry name" value="Globin"/>
</dbReference>
<keyword evidence="18" id="KW-1185">Reference proteome</keyword>
<dbReference type="Pfam" id="PF00042">
    <property type="entry name" value="Globin"/>
    <property type="match status" value="1"/>
</dbReference>
<evidence type="ECO:0000256" key="7">
    <source>
        <dbReference type="ARBA" id="ARBA00022723"/>
    </source>
</evidence>
<evidence type="ECO:0000256" key="10">
    <source>
        <dbReference type="ARBA" id="ARBA00023014"/>
    </source>
</evidence>
<comment type="caution">
    <text evidence="17">The sequence shown here is derived from an EMBL/GenBank/DDBJ whole genome shotgun (WGS) entry which is preliminary data.</text>
</comment>